<evidence type="ECO:0000313" key="1">
    <source>
        <dbReference type="EMBL" id="ETO64260.1"/>
    </source>
</evidence>
<organism evidence="1 2">
    <name type="scientific">Phytophthora nicotianae P1976</name>
    <dbReference type="NCBI Taxonomy" id="1317066"/>
    <lineage>
        <taxon>Eukaryota</taxon>
        <taxon>Sar</taxon>
        <taxon>Stramenopiles</taxon>
        <taxon>Oomycota</taxon>
        <taxon>Peronosporomycetes</taxon>
        <taxon>Peronosporales</taxon>
        <taxon>Peronosporaceae</taxon>
        <taxon>Phytophthora</taxon>
    </lineage>
</organism>
<dbReference type="Proteomes" id="UP000028582">
    <property type="component" value="Unassembled WGS sequence"/>
</dbReference>
<protein>
    <submittedName>
        <fullName evidence="1">Uncharacterized protein</fullName>
    </submittedName>
</protein>
<sequence>MVIEAPRAKDEKEVSHRRVVMMLDQLADADKKKEDLPSDSRNRMCWLYRRLNVLKRFHDNDEI</sequence>
<evidence type="ECO:0000313" key="2">
    <source>
        <dbReference type="Proteomes" id="UP000028582"/>
    </source>
</evidence>
<comment type="caution">
    <text evidence="1">The sequence shown here is derived from an EMBL/GenBank/DDBJ whole genome shotgun (WGS) entry which is preliminary data.</text>
</comment>
<gene>
    <name evidence="1" type="ORF">F444_18167</name>
</gene>
<dbReference type="EMBL" id="ANJA01003294">
    <property type="protein sequence ID" value="ETO64260.1"/>
    <property type="molecule type" value="Genomic_DNA"/>
</dbReference>
<proteinExistence type="predicted"/>
<dbReference type="AlphaFoldDB" id="A0A080ZC99"/>
<accession>A0A080ZC99</accession>
<name>A0A080ZC99_PHYNI</name>
<reference evidence="1 2" key="1">
    <citation type="submission" date="2013-11" db="EMBL/GenBank/DDBJ databases">
        <title>The Genome Sequence of Phytophthora parasitica P1976.</title>
        <authorList>
            <consortium name="The Broad Institute Genomics Platform"/>
            <person name="Russ C."/>
            <person name="Tyler B."/>
            <person name="Panabieres F."/>
            <person name="Shan W."/>
            <person name="Tripathy S."/>
            <person name="Grunwald N."/>
            <person name="Machado M."/>
            <person name="Johnson C.S."/>
            <person name="Walker B."/>
            <person name="Young S."/>
            <person name="Zeng Q."/>
            <person name="Gargeya S."/>
            <person name="Fitzgerald M."/>
            <person name="Haas B."/>
            <person name="Abouelleil A."/>
            <person name="Allen A.W."/>
            <person name="Alvarado L."/>
            <person name="Arachchi H.M."/>
            <person name="Berlin A.M."/>
            <person name="Chapman S.B."/>
            <person name="Gainer-Dewar J."/>
            <person name="Goldberg J."/>
            <person name="Griggs A."/>
            <person name="Gujja S."/>
            <person name="Hansen M."/>
            <person name="Howarth C."/>
            <person name="Imamovic A."/>
            <person name="Ireland A."/>
            <person name="Larimer J."/>
            <person name="McCowan C."/>
            <person name="Murphy C."/>
            <person name="Pearson M."/>
            <person name="Poon T.W."/>
            <person name="Priest M."/>
            <person name="Roberts A."/>
            <person name="Saif S."/>
            <person name="Shea T."/>
            <person name="Sisk P."/>
            <person name="Sykes S."/>
            <person name="Wortman J."/>
            <person name="Nusbaum C."/>
            <person name="Birren B."/>
        </authorList>
    </citation>
    <scope>NUCLEOTIDE SEQUENCE [LARGE SCALE GENOMIC DNA]</scope>
    <source>
        <strain evidence="1 2">P1976</strain>
    </source>
</reference>